<protein>
    <submittedName>
        <fullName evidence="1">Uncharacterized protein</fullName>
    </submittedName>
</protein>
<name>A0ABQ4XE88_9ASTR</name>
<evidence type="ECO:0000313" key="1">
    <source>
        <dbReference type="EMBL" id="GJS63600.1"/>
    </source>
</evidence>
<keyword evidence="2" id="KW-1185">Reference proteome</keyword>
<gene>
    <name evidence="1" type="ORF">Tco_0678164</name>
</gene>
<dbReference type="EMBL" id="BQNB010009443">
    <property type="protein sequence ID" value="GJS63600.1"/>
    <property type="molecule type" value="Genomic_DNA"/>
</dbReference>
<organism evidence="1 2">
    <name type="scientific">Tanacetum coccineum</name>
    <dbReference type="NCBI Taxonomy" id="301880"/>
    <lineage>
        <taxon>Eukaryota</taxon>
        <taxon>Viridiplantae</taxon>
        <taxon>Streptophyta</taxon>
        <taxon>Embryophyta</taxon>
        <taxon>Tracheophyta</taxon>
        <taxon>Spermatophyta</taxon>
        <taxon>Magnoliopsida</taxon>
        <taxon>eudicotyledons</taxon>
        <taxon>Gunneridae</taxon>
        <taxon>Pentapetalae</taxon>
        <taxon>asterids</taxon>
        <taxon>campanulids</taxon>
        <taxon>Asterales</taxon>
        <taxon>Asteraceae</taxon>
        <taxon>Asteroideae</taxon>
        <taxon>Anthemideae</taxon>
        <taxon>Anthemidinae</taxon>
        <taxon>Tanacetum</taxon>
    </lineage>
</organism>
<reference evidence="1" key="1">
    <citation type="journal article" date="2022" name="Int. J. Mol. Sci.">
        <title>Draft Genome of Tanacetum Coccineum: Genomic Comparison of Closely Related Tanacetum-Family Plants.</title>
        <authorList>
            <person name="Yamashiro T."/>
            <person name="Shiraishi A."/>
            <person name="Nakayama K."/>
            <person name="Satake H."/>
        </authorList>
    </citation>
    <scope>NUCLEOTIDE SEQUENCE</scope>
</reference>
<proteinExistence type="predicted"/>
<reference evidence="1" key="2">
    <citation type="submission" date="2022-01" db="EMBL/GenBank/DDBJ databases">
        <authorList>
            <person name="Yamashiro T."/>
            <person name="Shiraishi A."/>
            <person name="Satake H."/>
            <person name="Nakayama K."/>
        </authorList>
    </citation>
    <scope>NUCLEOTIDE SEQUENCE</scope>
</reference>
<accession>A0ABQ4XE88</accession>
<comment type="caution">
    <text evidence="1">The sequence shown here is derived from an EMBL/GenBank/DDBJ whole genome shotgun (WGS) entry which is preliminary data.</text>
</comment>
<evidence type="ECO:0000313" key="2">
    <source>
        <dbReference type="Proteomes" id="UP001151760"/>
    </source>
</evidence>
<dbReference type="Proteomes" id="UP001151760">
    <property type="component" value="Unassembled WGS sequence"/>
</dbReference>
<sequence length="118" mass="14015">MKRSSYERTKVSDYELNHDGRIFRVIETEEVVAGPEKIIDPTKQEEETYTSLWEYLMSRSYYHMGKFSMALSMLEKYEQLEPSETKTEESLLFLAATIDEHLRSWTIKNKRAYTLTSQ</sequence>